<dbReference type="AlphaFoldDB" id="A0A6C0I536"/>
<protein>
    <submittedName>
        <fullName evidence="1">Uncharacterized protein</fullName>
    </submittedName>
</protein>
<reference evidence="1" key="1">
    <citation type="journal article" date="2020" name="Nature">
        <title>Giant virus diversity and host interactions through global metagenomics.</title>
        <authorList>
            <person name="Schulz F."/>
            <person name="Roux S."/>
            <person name="Paez-Espino D."/>
            <person name="Jungbluth S."/>
            <person name="Walsh D.A."/>
            <person name="Denef V.J."/>
            <person name="McMahon K.D."/>
            <person name="Konstantinidis K.T."/>
            <person name="Eloe-Fadrosh E.A."/>
            <person name="Kyrpides N.C."/>
            <person name="Woyke T."/>
        </authorList>
    </citation>
    <scope>NUCLEOTIDE SEQUENCE</scope>
    <source>
        <strain evidence="1">GVMAG-M-3300023184-191</strain>
    </source>
</reference>
<name>A0A6C0I536_9ZZZZ</name>
<dbReference type="EMBL" id="MN740103">
    <property type="protein sequence ID" value="QHT87902.1"/>
    <property type="molecule type" value="Genomic_DNA"/>
</dbReference>
<organism evidence="1">
    <name type="scientific">viral metagenome</name>
    <dbReference type="NCBI Taxonomy" id="1070528"/>
    <lineage>
        <taxon>unclassified sequences</taxon>
        <taxon>metagenomes</taxon>
        <taxon>organismal metagenomes</taxon>
    </lineage>
</organism>
<accession>A0A6C0I536</accession>
<evidence type="ECO:0000313" key="1">
    <source>
        <dbReference type="EMBL" id="QHT87902.1"/>
    </source>
</evidence>
<proteinExistence type="predicted"/>
<sequence length="40" mass="4514">MIEYNALNYTKITLISHILIRHLRQPAAAAAFAPMLDNAF</sequence>